<dbReference type="Proteomes" id="UP000696280">
    <property type="component" value="Unassembled WGS sequence"/>
</dbReference>
<dbReference type="AlphaFoldDB" id="A0A9N9KPC4"/>
<dbReference type="EMBL" id="CAJVRL010000014">
    <property type="protein sequence ID" value="CAG8949652.1"/>
    <property type="molecule type" value="Genomic_DNA"/>
</dbReference>
<protein>
    <recommendedName>
        <fullName evidence="5">Alpha/beta hydrolase fold-3 domain-containing protein</fullName>
    </recommendedName>
</protein>
<sequence length="458" mass="50397">MAPTTIAEQQKLVKAICNKFITHPVTPWKPISQHQKDTSRDPPARGPIWISRTSFPAPPEEENDLCVALFRVCQQLKQPHQTVAAQSEAPLREVGLEFIGNRIGVVSNSPEPDITELEKLQALESECEADFTILYFHGGGFYFSSPAQYRVSTCRLARNTKARVAAIRYRLSPQNIFPGALLDALVAYASLIYPPPGSSHTAVPANKIVLAGDSAGGNLCFSLVKVLLELNKQASKPLLFHGNQVSLPVPAGLAVCSAWADTCDIMPSWHKPDVLDIYGSVNPALVPGFPTDNIWPSTPPREHLYCAASTLDHELVTPAAVEDWTGAPPMWFTCGAFERNIDGNKAVAAQAAKCGVTVQWNEYEGMFHEFMVIASSFPQTKHCYDNWAKACADLADGKMEVSHAISFKMPNCKESDNLGRVTDLSPLPFDEMRRRMIVGNSEREVFTGKKPLKRHSKL</sequence>
<evidence type="ECO:0000256" key="4">
    <source>
        <dbReference type="SAM" id="MobiDB-lite"/>
    </source>
</evidence>
<dbReference type="Pfam" id="PF07859">
    <property type="entry name" value="Abhydrolase_3"/>
    <property type="match status" value="1"/>
</dbReference>
<dbReference type="InterPro" id="IPR050300">
    <property type="entry name" value="GDXG_lipolytic_enzyme"/>
</dbReference>
<reference evidence="6" key="1">
    <citation type="submission" date="2021-07" db="EMBL/GenBank/DDBJ databases">
        <authorList>
            <person name="Durling M."/>
        </authorList>
    </citation>
    <scope>NUCLEOTIDE SEQUENCE</scope>
</reference>
<evidence type="ECO:0000256" key="2">
    <source>
        <dbReference type="ARBA" id="ARBA00022801"/>
    </source>
</evidence>
<accession>A0A9N9KPC4</accession>
<evidence type="ECO:0000256" key="1">
    <source>
        <dbReference type="ARBA" id="ARBA00010515"/>
    </source>
</evidence>
<proteinExistence type="inferred from homology"/>
<dbReference type="PANTHER" id="PTHR48081">
    <property type="entry name" value="AB HYDROLASE SUPERFAMILY PROTEIN C4A8.06C"/>
    <property type="match status" value="1"/>
</dbReference>
<feature type="active site" evidence="3">
    <location>
        <position position="214"/>
    </location>
</feature>
<dbReference type="GO" id="GO:0016787">
    <property type="term" value="F:hydrolase activity"/>
    <property type="evidence" value="ECO:0007669"/>
    <property type="project" value="UniProtKB-KW"/>
</dbReference>
<evidence type="ECO:0000259" key="5">
    <source>
        <dbReference type="Pfam" id="PF07859"/>
    </source>
</evidence>
<name>A0A9N9KPC4_9HELO</name>
<dbReference type="Gene3D" id="3.40.50.1820">
    <property type="entry name" value="alpha/beta hydrolase"/>
    <property type="match status" value="1"/>
</dbReference>
<dbReference type="PROSITE" id="PS01174">
    <property type="entry name" value="LIPASE_GDXG_SER"/>
    <property type="match status" value="1"/>
</dbReference>
<comment type="similarity">
    <text evidence="1">Belongs to the 'GDXG' lipolytic enzyme family.</text>
</comment>
<feature type="domain" description="Alpha/beta hydrolase fold-3" evidence="5">
    <location>
        <begin position="133"/>
        <end position="371"/>
    </location>
</feature>
<dbReference type="InterPro" id="IPR033140">
    <property type="entry name" value="Lipase_GDXG_put_SER_AS"/>
</dbReference>
<organism evidence="6 7">
    <name type="scientific">Hymenoscyphus fraxineus</name>
    <dbReference type="NCBI Taxonomy" id="746836"/>
    <lineage>
        <taxon>Eukaryota</taxon>
        <taxon>Fungi</taxon>
        <taxon>Dikarya</taxon>
        <taxon>Ascomycota</taxon>
        <taxon>Pezizomycotina</taxon>
        <taxon>Leotiomycetes</taxon>
        <taxon>Helotiales</taxon>
        <taxon>Helotiaceae</taxon>
        <taxon>Hymenoscyphus</taxon>
    </lineage>
</organism>
<dbReference type="PANTHER" id="PTHR48081:SF25">
    <property type="entry name" value="PUTATIVE (AFU_ORTHOLOGUE AFUA_3G11560)-RELATED"/>
    <property type="match status" value="1"/>
</dbReference>
<feature type="region of interest" description="Disordered" evidence="4">
    <location>
        <begin position="28"/>
        <end position="54"/>
    </location>
</feature>
<feature type="compositionally biased region" description="Basic and acidic residues" evidence="4">
    <location>
        <begin position="34"/>
        <end position="43"/>
    </location>
</feature>
<dbReference type="InterPro" id="IPR013094">
    <property type="entry name" value="AB_hydrolase_3"/>
</dbReference>
<comment type="caution">
    <text evidence="6">The sequence shown here is derived from an EMBL/GenBank/DDBJ whole genome shotgun (WGS) entry which is preliminary data.</text>
</comment>
<evidence type="ECO:0000256" key="3">
    <source>
        <dbReference type="PROSITE-ProRule" id="PRU10038"/>
    </source>
</evidence>
<dbReference type="OrthoDB" id="5354320at2759"/>
<keyword evidence="2" id="KW-0378">Hydrolase</keyword>
<dbReference type="InterPro" id="IPR029058">
    <property type="entry name" value="AB_hydrolase_fold"/>
</dbReference>
<gene>
    <name evidence="6" type="ORF">HYFRA_00007886</name>
</gene>
<dbReference type="SUPFAM" id="SSF53474">
    <property type="entry name" value="alpha/beta-Hydrolases"/>
    <property type="match status" value="1"/>
</dbReference>
<evidence type="ECO:0000313" key="6">
    <source>
        <dbReference type="EMBL" id="CAG8949652.1"/>
    </source>
</evidence>
<evidence type="ECO:0000313" key="7">
    <source>
        <dbReference type="Proteomes" id="UP000696280"/>
    </source>
</evidence>
<keyword evidence="7" id="KW-1185">Reference proteome</keyword>